<dbReference type="Pfam" id="PF13853">
    <property type="entry name" value="7tm_4"/>
    <property type="match status" value="2"/>
</dbReference>
<feature type="transmembrane region" description="Helical" evidence="12">
    <location>
        <begin position="25"/>
        <end position="47"/>
    </location>
</feature>
<feature type="transmembrane region" description="Helical" evidence="12">
    <location>
        <begin position="588"/>
        <end position="606"/>
    </location>
</feature>
<dbReference type="EMBL" id="JAGFMF010012103">
    <property type="protein sequence ID" value="KAG8507425.1"/>
    <property type="molecule type" value="Genomic_DNA"/>
</dbReference>
<evidence type="ECO:0000256" key="7">
    <source>
        <dbReference type="ARBA" id="ARBA00023136"/>
    </source>
</evidence>
<evidence type="ECO:0000256" key="12">
    <source>
        <dbReference type="SAM" id="Phobius"/>
    </source>
</evidence>
<dbReference type="PROSITE" id="PS50262">
    <property type="entry name" value="G_PROTEIN_RECEP_F1_2"/>
    <property type="match status" value="2"/>
</dbReference>
<gene>
    <name evidence="14" type="ORF">J0S82_001219</name>
</gene>
<feature type="transmembrane region" description="Helical" evidence="12">
    <location>
        <begin position="237"/>
        <end position="258"/>
    </location>
</feature>
<keyword evidence="4 11" id="KW-0812">Transmembrane</keyword>
<feature type="transmembrane region" description="Helical" evidence="12">
    <location>
        <begin position="98"/>
        <end position="120"/>
    </location>
</feature>
<dbReference type="PANTHER" id="PTHR48002">
    <property type="entry name" value="OLFACTORY RECEPTOR"/>
    <property type="match status" value="1"/>
</dbReference>
<dbReference type="InterPro" id="IPR017452">
    <property type="entry name" value="GPCR_Rhodpsn_7TM"/>
</dbReference>
<feature type="transmembrane region" description="Helical" evidence="12">
    <location>
        <begin position="553"/>
        <end position="576"/>
    </location>
</feature>
<name>A0A8J6DH35_GALPY</name>
<evidence type="ECO:0000256" key="10">
    <source>
        <dbReference type="ARBA" id="ARBA00023224"/>
    </source>
</evidence>
<proteinExistence type="inferred from homology"/>
<comment type="caution">
    <text evidence="14">The sequence shown here is derived from an EMBL/GenBank/DDBJ whole genome shotgun (WGS) entry which is preliminary data.</text>
</comment>
<feature type="transmembrane region" description="Helical" evidence="12">
    <location>
        <begin position="270"/>
        <end position="289"/>
    </location>
</feature>
<organism evidence="14 15">
    <name type="scientific">Galemys pyrenaicus</name>
    <name type="common">Iberian desman</name>
    <name type="synonym">Pyrenean desman</name>
    <dbReference type="NCBI Taxonomy" id="202257"/>
    <lineage>
        <taxon>Eukaryota</taxon>
        <taxon>Metazoa</taxon>
        <taxon>Chordata</taxon>
        <taxon>Craniata</taxon>
        <taxon>Vertebrata</taxon>
        <taxon>Euteleostomi</taxon>
        <taxon>Mammalia</taxon>
        <taxon>Eutheria</taxon>
        <taxon>Laurasiatheria</taxon>
        <taxon>Eulipotyphla</taxon>
        <taxon>Talpidae</taxon>
        <taxon>Galemys</taxon>
    </lineage>
</organism>
<keyword evidence="15" id="KW-1185">Reference proteome</keyword>
<feature type="transmembrane region" description="Helical" evidence="12">
    <location>
        <begin position="520"/>
        <end position="541"/>
    </location>
</feature>
<dbReference type="PROSITE" id="PS00237">
    <property type="entry name" value="G_PROTEIN_RECEP_F1_1"/>
    <property type="match status" value="2"/>
</dbReference>
<protein>
    <submittedName>
        <fullName evidence="14">Olfactory receptor 4F17</fullName>
    </submittedName>
</protein>
<keyword evidence="7 12" id="KW-0472">Membrane</keyword>
<dbReference type="FunFam" id="1.20.1070.10:FF:000012">
    <property type="entry name" value="Olfactory receptor"/>
    <property type="match status" value="2"/>
</dbReference>
<dbReference type="InterPro" id="IPR000725">
    <property type="entry name" value="Olfact_rcpt"/>
</dbReference>
<evidence type="ECO:0000256" key="6">
    <source>
        <dbReference type="ARBA" id="ARBA00023040"/>
    </source>
</evidence>
<feature type="domain" description="G-protein coupled receptors family 1 profile" evidence="13">
    <location>
        <begin position="357"/>
        <end position="603"/>
    </location>
</feature>
<dbReference type="CDD" id="cd15226">
    <property type="entry name" value="7tmA_OR4-like"/>
    <property type="match status" value="2"/>
</dbReference>
<dbReference type="GO" id="GO:0004984">
    <property type="term" value="F:olfactory receptor activity"/>
    <property type="evidence" value="ECO:0007669"/>
    <property type="project" value="InterPro"/>
</dbReference>
<dbReference type="PRINTS" id="PR00245">
    <property type="entry name" value="OLFACTORYR"/>
</dbReference>
<feature type="transmembrane region" description="Helical" evidence="12">
    <location>
        <begin position="59"/>
        <end position="78"/>
    </location>
</feature>
<evidence type="ECO:0000256" key="9">
    <source>
        <dbReference type="ARBA" id="ARBA00023170"/>
    </source>
</evidence>
<comment type="function">
    <text evidence="1">Putative odorant or sperm cell receptor.</text>
</comment>
<dbReference type="InterPro" id="IPR000276">
    <property type="entry name" value="GPCR_Rhodpsn"/>
</dbReference>
<evidence type="ECO:0000313" key="14">
    <source>
        <dbReference type="EMBL" id="KAG8507425.1"/>
    </source>
</evidence>
<evidence type="ECO:0000256" key="5">
    <source>
        <dbReference type="ARBA" id="ARBA00022989"/>
    </source>
</evidence>
<accession>A0A8J6DH35</accession>
<feature type="transmembrane region" description="Helical" evidence="12">
    <location>
        <begin position="205"/>
        <end position="225"/>
    </location>
</feature>
<dbReference type="PRINTS" id="PR00237">
    <property type="entry name" value="GPCRRHODOPSN"/>
</dbReference>
<dbReference type="Gene3D" id="1.20.1070.10">
    <property type="entry name" value="Rhodopsin 7-helix transmembrane proteins"/>
    <property type="match status" value="2"/>
</dbReference>
<sequence>MDQVNSSVVTEFVLLGLAHSLGTQLFLFCFFSLFYVGILLGNLFIVFTVIFDSHLHSPMYILLANLSLIDLGLSSTTVPRMIADLFSDCKVISFHSCMIQMFFIHVMGGVEMVLLIAMAYDRYTAICKPLHYLTIMNPRMCLLLVVAAWITGVIHAMSQFAFVINLPFCGPNNVGSFYCDFPRVIKLACKDTYRLEFVVTANSGFISMGTFFFLIVSYIFILVTVRHHSSKDLSKAFFTLSAHIAVVVLFFTPCMFLYVWPFPTKSLDKFFAIVDFVVTPVLNPTIYTLRNRDMKMAMRRLSRQVVTTEIISWNESISEMNHSVVTEFIFLGLSNSQELQVFLFVFFLVFYIGIVFGNLLIVTTVTSDSCLHSPMYFLLANLSLVDMCLSSVTAPKMIVDFFSKRKVISVKGCLAQIFLLHFFGGTELVILIAMAFDRYVAICKPLRYTTIMCSNVCIGIATAAWGTGFLHSVSQLAFAVRLPFCGPNEVDSFYCDLPRVIKLACTDTYRLDIMVIANSGVLTVCSFALLIISYTIILVTILHRPSGKSTKALSTLSAHITVVLLFFGPCVFIYAWPFPIKSLDKFLAVFYSVVTPLLNPIIYTLRNKDMKSAMKRLRKWNVTSTMKS</sequence>
<comment type="similarity">
    <text evidence="3 11">Belongs to the G-protein coupled receptor 1 family.</text>
</comment>
<keyword evidence="10 11" id="KW-0807">Transducer</keyword>
<dbReference type="GO" id="GO:0004930">
    <property type="term" value="F:G protein-coupled receptor activity"/>
    <property type="evidence" value="ECO:0007669"/>
    <property type="project" value="UniProtKB-KW"/>
</dbReference>
<evidence type="ECO:0000256" key="4">
    <source>
        <dbReference type="ARBA" id="ARBA00022692"/>
    </source>
</evidence>
<evidence type="ECO:0000256" key="1">
    <source>
        <dbReference type="ARBA" id="ARBA00003929"/>
    </source>
</evidence>
<dbReference type="Proteomes" id="UP000700334">
    <property type="component" value="Unassembled WGS sequence"/>
</dbReference>
<evidence type="ECO:0000256" key="3">
    <source>
        <dbReference type="ARBA" id="ARBA00010663"/>
    </source>
</evidence>
<evidence type="ECO:0000256" key="11">
    <source>
        <dbReference type="RuleBase" id="RU000688"/>
    </source>
</evidence>
<reference evidence="14" key="1">
    <citation type="journal article" date="2021" name="Evol. Appl.">
        <title>The genome of the Pyrenean desman and the effects of bottlenecks and inbreeding on the genomic landscape of an endangered species.</title>
        <authorList>
            <person name="Escoda L."/>
            <person name="Castresana J."/>
        </authorList>
    </citation>
    <scope>NUCLEOTIDE SEQUENCE</scope>
    <source>
        <strain evidence="14">IBE-C5619</strain>
    </source>
</reference>
<dbReference type="SUPFAM" id="SSF81321">
    <property type="entry name" value="Family A G protein-coupled receptor-like"/>
    <property type="match status" value="2"/>
</dbReference>
<feature type="transmembrane region" description="Helical" evidence="12">
    <location>
        <begin position="413"/>
        <end position="436"/>
    </location>
</feature>
<feature type="transmembrane region" description="Helical" evidence="12">
    <location>
        <begin position="141"/>
        <end position="164"/>
    </location>
</feature>
<dbReference type="AlphaFoldDB" id="A0A8J6DH35"/>
<keyword evidence="8" id="KW-1015">Disulfide bond</keyword>
<evidence type="ECO:0000313" key="15">
    <source>
        <dbReference type="Proteomes" id="UP000700334"/>
    </source>
</evidence>
<feature type="domain" description="G-protein coupled receptors family 1 profile" evidence="13">
    <location>
        <begin position="41"/>
        <end position="287"/>
    </location>
</feature>
<keyword evidence="6 11" id="KW-0297">G-protein coupled receptor</keyword>
<feature type="transmembrane region" description="Helical" evidence="12">
    <location>
        <begin position="341"/>
        <end position="362"/>
    </location>
</feature>
<keyword evidence="5 12" id="KW-1133">Transmembrane helix</keyword>
<evidence type="ECO:0000256" key="8">
    <source>
        <dbReference type="ARBA" id="ARBA00023157"/>
    </source>
</evidence>
<dbReference type="GO" id="GO:0005886">
    <property type="term" value="C:plasma membrane"/>
    <property type="evidence" value="ECO:0007669"/>
    <property type="project" value="UniProtKB-ARBA"/>
</dbReference>
<keyword evidence="9 11" id="KW-0675">Receptor</keyword>
<evidence type="ECO:0000259" key="13">
    <source>
        <dbReference type="PROSITE" id="PS50262"/>
    </source>
</evidence>
<dbReference type="InterPro" id="IPR050427">
    <property type="entry name" value="Olfactory_Receptors"/>
</dbReference>
<evidence type="ECO:0000256" key="2">
    <source>
        <dbReference type="ARBA" id="ARBA00004141"/>
    </source>
</evidence>
<dbReference type="OrthoDB" id="6147321at2759"/>
<comment type="subcellular location">
    <subcellularLocation>
        <location evidence="2">Membrane</location>
        <topology evidence="2">Multi-pass membrane protein</topology>
    </subcellularLocation>
</comment>